<reference evidence="1" key="2">
    <citation type="journal article" date="2015" name="Data Brief">
        <title>Shoot transcriptome of the giant reed, Arundo donax.</title>
        <authorList>
            <person name="Barrero R.A."/>
            <person name="Guerrero F.D."/>
            <person name="Moolhuijzen P."/>
            <person name="Goolsby J.A."/>
            <person name="Tidwell J."/>
            <person name="Bellgard S.E."/>
            <person name="Bellgard M.I."/>
        </authorList>
    </citation>
    <scope>NUCLEOTIDE SEQUENCE</scope>
    <source>
        <tissue evidence="1">Shoot tissue taken approximately 20 cm above the soil surface</tissue>
    </source>
</reference>
<accession>A0A0A9D0E7</accession>
<organism evidence="1">
    <name type="scientific">Arundo donax</name>
    <name type="common">Giant reed</name>
    <name type="synonym">Donax arundinaceus</name>
    <dbReference type="NCBI Taxonomy" id="35708"/>
    <lineage>
        <taxon>Eukaryota</taxon>
        <taxon>Viridiplantae</taxon>
        <taxon>Streptophyta</taxon>
        <taxon>Embryophyta</taxon>
        <taxon>Tracheophyta</taxon>
        <taxon>Spermatophyta</taxon>
        <taxon>Magnoliopsida</taxon>
        <taxon>Liliopsida</taxon>
        <taxon>Poales</taxon>
        <taxon>Poaceae</taxon>
        <taxon>PACMAD clade</taxon>
        <taxon>Arundinoideae</taxon>
        <taxon>Arundineae</taxon>
        <taxon>Arundo</taxon>
    </lineage>
</organism>
<proteinExistence type="predicted"/>
<protein>
    <submittedName>
        <fullName evidence="1">Uncharacterized protein</fullName>
    </submittedName>
</protein>
<sequence length="48" mass="5584">MLLWFLQLQSNNQQINQHVAFQYKNLNLCYLMALIEMAVVKAASLTVK</sequence>
<dbReference type="AlphaFoldDB" id="A0A0A9D0E7"/>
<evidence type="ECO:0000313" key="1">
    <source>
        <dbReference type="EMBL" id="JAD81326.1"/>
    </source>
</evidence>
<name>A0A0A9D0E7_ARUDO</name>
<dbReference type="EMBL" id="GBRH01216569">
    <property type="protein sequence ID" value="JAD81326.1"/>
    <property type="molecule type" value="Transcribed_RNA"/>
</dbReference>
<reference evidence="1" key="1">
    <citation type="submission" date="2014-09" db="EMBL/GenBank/DDBJ databases">
        <authorList>
            <person name="Magalhaes I.L.F."/>
            <person name="Oliveira U."/>
            <person name="Santos F.R."/>
            <person name="Vidigal T.H.D.A."/>
            <person name="Brescovit A.D."/>
            <person name="Santos A.J."/>
        </authorList>
    </citation>
    <scope>NUCLEOTIDE SEQUENCE</scope>
    <source>
        <tissue evidence="1">Shoot tissue taken approximately 20 cm above the soil surface</tissue>
    </source>
</reference>